<dbReference type="OrthoDB" id="330671at2759"/>
<dbReference type="SUPFAM" id="SSF52374">
    <property type="entry name" value="Nucleotidylyl transferase"/>
    <property type="match status" value="1"/>
</dbReference>
<dbReference type="FunFam" id="3.40.50.620:FF:000089">
    <property type="entry name" value="Bifunctional coenzyme A synthase"/>
    <property type="match status" value="1"/>
</dbReference>
<accession>A0A1X0R1L3</accession>
<dbReference type="Pfam" id="PF01467">
    <property type="entry name" value="CTP_transf_like"/>
    <property type="match status" value="1"/>
</dbReference>
<protein>
    <submittedName>
        <fullName evidence="2">Nucleotidylyl transferase</fullName>
    </submittedName>
</protein>
<evidence type="ECO:0000259" key="1">
    <source>
        <dbReference type="Pfam" id="PF01467"/>
    </source>
</evidence>
<dbReference type="InterPro" id="IPR004821">
    <property type="entry name" value="Cyt_trans-like"/>
</dbReference>
<proteinExistence type="predicted"/>
<dbReference type="VEuPathDB" id="FungiDB:BCV72DRAFT_132918"/>
<feature type="domain" description="Cytidyltransferase-like" evidence="1">
    <location>
        <begin position="163"/>
        <end position="278"/>
    </location>
</feature>
<dbReference type="EMBL" id="KV921935">
    <property type="protein sequence ID" value="ORE05876.1"/>
    <property type="molecule type" value="Genomic_DNA"/>
</dbReference>
<dbReference type="AlphaFoldDB" id="A0A1X0R1L3"/>
<dbReference type="NCBIfam" id="NF001985">
    <property type="entry name" value="PRK00777.1"/>
    <property type="match status" value="1"/>
</dbReference>
<sequence>MSFIYLALELEELNQPNYDLLQQATALAINEKAAQLVVGIKSKEIKDNLGCIDAIWDKIQTFLGHAYVAQIKVAYKADSPLFNCNIVFEDVCGYSVYLEPNLTKVCVAEKDSTKIDAWNQQRQAEGLGLLDKHILHLSQPSSHSMEIKRKGPIEPRIFQRVAVGGTFDHLHAGHKILLTMTALLSDKSMVVGVTDDCMLQKKKHKDLIAPTMKRVRVVQDYLHSVKRGIQYEVVPITDPFGPTVTDPTIDGLVVSKETLKGGELVNNERDMRGYPPLELRIIDVISSESNSIEEKEMSVLKISSSWIREYIASNKN</sequence>
<dbReference type="Proteomes" id="UP000242414">
    <property type="component" value="Unassembled WGS sequence"/>
</dbReference>
<dbReference type="PANTHER" id="PTHR10695:SF46">
    <property type="entry name" value="BIFUNCTIONAL COENZYME A SYNTHASE-RELATED"/>
    <property type="match status" value="1"/>
</dbReference>
<keyword evidence="2" id="KW-0808">Transferase</keyword>
<name>A0A1X0R1L3_RHIZD</name>
<evidence type="ECO:0000313" key="2">
    <source>
        <dbReference type="EMBL" id="ORE05876.1"/>
    </source>
</evidence>
<dbReference type="Gene3D" id="3.40.50.620">
    <property type="entry name" value="HUPs"/>
    <property type="match status" value="1"/>
</dbReference>
<dbReference type="PANTHER" id="PTHR10695">
    <property type="entry name" value="DEPHOSPHO-COA KINASE-RELATED"/>
    <property type="match status" value="1"/>
</dbReference>
<organism evidence="2">
    <name type="scientific">Rhizopus microsporus var. microsporus</name>
    <dbReference type="NCBI Taxonomy" id="86635"/>
    <lineage>
        <taxon>Eukaryota</taxon>
        <taxon>Fungi</taxon>
        <taxon>Fungi incertae sedis</taxon>
        <taxon>Mucoromycota</taxon>
        <taxon>Mucoromycotina</taxon>
        <taxon>Mucoromycetes</taxon>
        <taxon>Mucorales</taxon>
        <taxon>Mucorineae</taxon>
        <taxon>Rhizopodaceae</taxon>
        <taxon>Rhizopus</taxon>
    </lineage>
</organism>
<dbReference type="GO" id="GO:0015937">
    <property type="term" value="P:coenzyme A biosynthetic process"/>
    <property type="evidence" value="ECO:0007669"/>
    <property type="project" value="TreeGrafter"/>
</dbReference>
<dbReference type="NCBIfam" id="TIGR00125">
    <property type="entry name" value="cyt_tran_rel"/>
    <property type="match status" value="1"/>
</dbReference>
<dbReference type="GO" id="GO:0004140">
    <property type="term" value="F:dephospho-CoA kinase activity"/>
    <property type="evidence" value="ECO:0007669"/>
    <property type="project" value="TreeGrafter"/>
</dbReference>
<dbReference type="InterPro" id="IPR014729">
    <property type="entry name" value="Rossmann-like_a/b/a_fold"/>
</dbReference>
<gene>
    <name evidence="2" type="ORF">BCV72DRAFT_132918</name>
</gene>
<reference evidence="2" key="1">
    <citation type="journal article" date="2016" name="Proc. Natl. Acad. Sci. U.S.A.">
        <title>Lipid metabolic changes in an early divergent fungus govern the establishment of a mutualistic symbiosis with endobacteria.</title>
        <authorList>
            <person name="Lastovetsky O.A."/>
            <person name="Gaspar M.L."/>
            <person name="Mondo S.J."/>
            <person name="LaButti K.M."/>
            <person name="Sandor L."/>
            <person name="Grigoriev I.V."/>
            <person name="Henry S.A."/>
            <person name="Pawlowska T.E."/>
        </authorList>
    </citation>
    <scope>NUCLEOTIDE SEQUENCE [LARGE SCALE GENOMIC DNA]</scope>
    <source>
        <strain evidence="2">ATCC 52814</strain>
    </source>
</reference>